<gene>
    <name evidence="5" type="ORF">Col01nite_33710</name>
</gene>
<sequence length="674" mass="69097">MRAVRGRVVAGVVALGASLVLLGAPAASAVEPPTLAGELTDSSGVLQPGEVAEVEAALDELAQATDHQLYVVYVPEFTDPAEGVAWAQATADASGLGTDDVVLAVATEARRFALAPQETTSITTDEMQALSASVEDQLRDDAWAGAAVTAAEGVQAAATGDTTSSGGGGFVTVLLVGLVAIGAVFLLVTLRRRKNGPAVTAGAPGAPQAAAADEFAALPTPELDRRSAQALVRLDDALRSSEEELGFAQAQFGPERTREFETVLAGGKERLTEAFRLRQTLDDDIPDTEPQVRATSAQILRLCRDVAVQLEAQKEAFDRLRAVEERVDDALDAHEREAAALRDRLDPARAQLATLAARYPATALASVAGNPDQAALLLDEAADAVTQGRARVTAGERSTAVGYARAAEEAVGQARRLLDAVDGAGADLAAAGVRLEAAIASITSDLADAARLAAGNPQVAPREIEARAAVEVAQAARQGTGDPLGALTRIAAAEAAIDAALAPMREQAERTRRAQALLDETVGRLDSAVRATADYVSTRRGAVGPQARTRLAEADRLRMRAIDQRATDPEAALRTAQDGERLVGEAQRLAQADVDHAEQQAAYGGGWGGPGYGGHRGHRGSDTASTVGGMVLGGILLDSILRGGGGFGGGDWGGGDGGGFDGGGFGDGGFGGGF</sequence>
<evidence type="ECO:0000256" key="2">
    <source>
        <dbReference type="SAM" id="Phobius"/>
    </source>
</evidence>
<comment type="caution">
    <text evidence="5">The sequence shown here is derived from an EMBL/GenBank/DDBJ whole genome shotgun (WGS) entry which is preliminary data.</text>
</comment>
<accession>A0ABQ4DEQ5</accession>
<feature type="chain" id="PRO_5046888981" description="TPM domain-containing protein" evidence="3">
    <location>
        <begin position="30"/>
        <end position="674"/>
    </location>
</feature>
<feature type="coiled-coil region" evidence="1">
    <location>
        <begin position="324"/>
        <end position="351"/>
    </location>
</feature>
<protein>
    <recommendedName>
        <fullName evidence="4">TPM domain-containing protein</fullName>
    </recommendedName>
</protein>
<dbReference type="Proteomes" id="UP000618382">
    <property type="component" value="Unassembled WGS sequence"/>
</dbReference>
<organism evidence="5 6">
    <name type="scientific">Cellulomonas oligotrophica</name>
    <dbReference type="NCBI Taxonomy" id="931536"/>
    <lineage>
        <taxon>Bacteria</taxon>
        <taxon>Bacillati</taxon>
        <taxon>Actinomycetota</taxon>
        <taxon>Actinomycetes</taxon>
        <taxon>Micrococcales</taxon>
        <taxon>Cellulomonadaceae</taxon>
        <taxon>Cellulomonas</taxon>
    </lineage>
</organism>
<keyword evidence="6" id="KW-1185">Reference proteome</keyword>
<keyword evidence="2" id="KW-0812">Transmembrane</keyword>
<proteinExistence type="predicted"/>
<dbReference type="EMBL" id="BONN01000014">
    <property type="protein sequence ID" value="GIG34212.1"/>
    <property type="molecule type" value="Genomic_DNA"/>
</dbReference>
<feature type="signal peptide" evidence="3">
    <location>
        <begin position="1"/>
        <end position="29"/>
    </location>
</feature>
<evidence type="ECO:0000259" key="4">
    <source>
        <dbReference type="Pfam" id="PF04536"/>
    </source>
</evidence>
<dbReference type="InterPro" id="IPR007621">
    <property type="entry name" value="TPM_dom"/>
</dbReference>
<evidence type="ECO:0000256" key="1">
    <source>
        <dbReference type="SAM" id="Coils"/>
    </source>
</evidence>
<dbReference type="Pfam" id="PF04536">
    <property type="entry name" value="TPM_phosphatase"/>
    <property type="match status" value="1"/>
</dbReference>
<keyword evidence="2" id="KW-0472">Membrane</keyword>
<keyword evidence="2" id="KW-1133">Transmembrane helix</keyword>
<name>A0ABQ4DEQ5_9CELL</name>
<dbReference type="Gene3D" id="3.10.310.50">
    <property type="match status" value="1"/>
</dbReference>
<reference evidence="5 6" key="1">
    <citation type="submission" date="2021-01" db="EMBL/GenBank/DDBJ databases">
        <title>Whole genome shotgun sequence of Cellulomonas oligotrophica NBRC 109435.</title>
        <authorList>
            <person name="Komaki H."/>
            <person name="Tamura T."/>
        </authorList>
    </citation>
    <scope>NUCLEOTIDE SEQUENCE [LARGE SCALE GENOMIC DNA]</scope>
    <source>
        <strain evidence="5 6">NBRC 109435</strain>
    </source>
</reference>
<keyword evidence="3" id="KW-0732">Signal</keyword>
<evidence type="ECO:0000313" key="6">
    <source>
        <dbReference type="Proteomes" id="UP000618382"/>
    </source>
</evidence>
<feature type="domain" description="TPM" evidence="4">
    <location>
        <begin position="40"/>
        <end position="156"/>
    </location>
</feature>
<evidence type="ECO:0000313" key="5">
    <source>
        <dbReference type="EMBL" id="GIG34212.1"/>
    </source>
</evidence>
<feature type="transmembrane region" description="Helical" evidence="2">
    <location>
        <begin position="169"/>
        <end position="190"/>
    </location>
</feature>
<keyword evidence="1" id="KW-0175">Coiled coil</keyword>
<evidence type="ECO:0000256" key="3">
    <source>
        <dbReference type="SAM" id="SignalP"/>
    </source>
</evidence>